<gene>
    <name evidence="5 9" type="primary">lipB</name>
    <name evidence="9" type="ORF">GCM10011584_30520</name>
</gene>
<evidence type="ECO:0000256" key="2">
    <source>
        <dbReference type="ARBA" id="ARBA00022679"/>
    </source>
</evidence>
<dbReference type="EMBL" id="BMNI01000010">
    <property type="protein sequence ID" value="GGO92949.1"/>
    <property type="molecule type" value="Genomic_DNA"/>
</dbReference>
<dbReference type="PANTHER" id="PTHR10993">
    <property type="entry name" value="OCTANOYLTRANSFERASE"/>
    <property type="match status" value="1"/>
</dbReference>
<comment type="caution">
    <text evidence="9">The sequence shown here is derived from an EMBL/GenBank/DDBJ whole genome shotgun (WGS) entry which is preliminary data.</text>
</comment>
<evidence type="ECO:0000256" key="7">
    <source>
        <dbReference type="SAM" id="MobiDB-lite"/>
    </source>
</evidence>
<protein>
    <recommendedName>
        <fullName evidence="5 6">Octanoyltransferase</fullName>
        <ecNumber evidence="5 6">2.3.1.181</ecNumber>
    </recommendedName>
    <alternativeName>
        <fullName evidence="5">Lipoate-protein ligase B</fullName>
    </alternativeName>
    <alternativeName>
        <fullName evidence="5">Lipoyl/octanoyl transferase</fullName>
    </alternativeName>
    <alternativeName>
        <fullName evidence="5">Octanoyl-[acyl-carrier-protein]-protein N-octanoyltransferase</fullName>
    </alternativeName>
</protein>
<evidence type="ECO:0000313" key="10">
    <source>
        <dbReference type="Proteomes" id="UP000655410"/>
    </source>
</evidence>
<dbReference type="NCBIfam" id="TIGR00214">
    <property type="entry name" value="lipB"/>
    <property type="match status" value="1"/>
</dbReference>
<dbReference type="Proteomes" id="UP000655410">
    <property type="component" value="Unassembled WGS sequence"/>
</dbReference>
<keyword evidence="2 5" id="KW-0808">Transferase</keyword>
<dbReference type="PROSITE" id="PS51733">
    <property type="entry name" value="BPL_LPL_CATALYTIC"/>
    <property type="match status" value="1"/>
</dbReference>
<keyword evidence="5" id="KW-0963">Cytoplasm</keyword>
<evidence type="ECO:0000256" key="1">
    <source>
        <dbReference type="ARBA" id="ARBA00004821"/>
    </source>
</evidence>
<dbReference type="SUPFAM" id="SSF55681">
    <property type="entry name" value="Class II aaRS and biotin synthetases"/>
    <property type="match status" value="1"/>
</dbReference>
<dbReference type="NCBIfam" id="NF010925">
    <property type="entry name" value="PRK14345.1"/>
    <property type="match status" value="1"/>
</dbReference>
<dbReference type="CDD" id="cd16444">
    <property type="entry name" value="LipB"/>
    <property type="match status" value="1"/>
</dbReference>
<evidence type="ECO:0000256" key="3">
    <source>
        <dbReference type="ARBA" id="ARBA00023315"/>
    </source>
</evidence>
<keyword evidence="10" id="KW-1185">Reference proteome</keyword>
<dbReference type="Gene3D" id="3.30.930.10">
    <property type="entry name" value="Bira Bifunctional Protein, Domain 2"/>
    <property type="match status" value="1"/>
</dbReference>
<comment type="miscellaneous">
    <text evidence="5">In the reaction, the free carboxyl group of octanoic acid is attached via an amide linkage to the epsilon-amino group of a specific lysine residue of lipoyl domains of lipoate-dependent enzymes.</text>
</comment>
<dbReference type="Pfam" id="PF21948">
    <property type="entry name" value="LplA-B_cat"/>
    <property type="match status" value="1"/>
</dbReference>
<dbReference type="RefSeq" id="WP_229662921.1">
    <property type="nucleotide sequence ID" value="NZ_BMNI01000010.1"/>
</dbReference>
<feature type="region of interest" description="Disordered" evidence="7">
    <location>
        <begin position="52"/>
        <end position="72"/>
    </location>
</feature>
<dbReference type="PIRSF" id="PIRSF016262">
    <property type="entry name" value="LPLase"/>
    <property type="match status" value="1"/>
</dbReference>
<comment type="subcellular location">
    <subcellularLocation>
        <location evidence="5">Cytoplasm</location>
    </subcellularLocation>
</comment>
<comment type="catalytic activity">
    <reaction evidence="5 6">
        <text>octanoyl-[ACP] + L-lysyl-[protein] = N(6)-octanoyl-L-lysyl-[protein] + holo-[ACP] + H(+)</text>
        <dbReference type="Rhea" id="RHEA:17665"/>
        <dbReference type="Rhea" id="RHEA-COMP:9636"/>
        <dbReference type="Rhea" id="RHEA-COMP:9685"/>
        <dbReference type="Rhea" id="RHEA-COMP:9752"/>
        <dbReference type="Rhea" id="RHEA-COMP:9928"/>
        <dbReference type="ChEBI" id="CHEBI:15378"/>
        <dbReference type="ChEBI" id="CHEBI:29969"/>
        <dbReference type="ChEBI" id="CHEBI:64479"/>
        <dbReference type="ChEBI" id="CHEBI:78463"/>
        <dbReference type="ChEBI" id="CHEBI:78809"/>
        <dbReference type="EC" id="2.3.1.181"/>
    </reaction>
</comment>
<accession>A0ABQ2NE77</accession>
<feature type="binding site" evidence="5">
    <location>
        <begin position="79"/>
        <end position="86"/>
    </location>
    <ligand>
        <name>substrate</name>
    </ligand>
</feature>
<name>A0ABQ2NE77_9ACTN</name>
<comment type="similarity">
    <text evidence="5 6">Belongs to the LipB family.</text>
</comment>
<feature type="active site" description="Acyl-thioester intermediate" evidence="5">
    <location>
        <position position="184"/>
    </location>
</feature>
<dbReference type="InterPro" id="IPR004143">
    <property type="entry name" value="BPL_LPL_catalytic"/>
</dbReference>
<feature type="binding site" evidence="5">
    <location>
        <begin position="153"/>
        <end position="155"/>
    </location>
    <ligand>
        <name>substrate</name>
    </ligand>
</feature>
<evidence type="ECO:0000256" key="6">
    <source>
        <dbReference type="PIRNR" id="PIRNR016262"/>
    </source>
</evidence>
<dbReference type="InterPro" id="IPR000544">
    <property type="entry name" value="Octanoyltransferase"/>
</dbReference>
<organism evidence="9 10">
    <name type="scientific">Nocardioides phosphati</name>
    <dbReference type="NCBI Taxonomy" id="1867775"/>
    <lineage>
        <taxon>Bacteria</taxon>
        <taxon>Bacillati</taxon>
        <taxon>Actinomycetota</taxon>
        <taxon>Actinomycetes</taxon>
        <taxon>Propionibacteriales</taxon>
        <taxon>Nocardioidaceae</taxon>
        <taxon>Nocardioides</taxon>
    </lineage>
</organism>
<keyword evidence="3 5" id="KW-0012">Acyltransferase</keyword>
<evidence type="ECO:0000256" key="4">
    <source>
        <dbReference type="ARBA" id="ARBA00024732"/>
    </source>
</evidence>
<reference evidence="10" key="1">
    <citation type="journal article" date="2019" name="Int. J. Syst. Evol. Microbiol.">
        <title>The Global Catalogue of Microorganisms (GCM) 10K type strain sequencing project: providing services to taxonomists for standard genome sequencing and annotation.</title>
        <authorList>
            <consortium name="The Broad Institute Genomics Platform"/>
            <consortium name="The Broad Institute Genome Sequencing Center for Infectious Disease"/>
            <person name="Wu L."/>
            <person name="Ma J."/>
        </authorList>
    </citation>
    <scope>NUCLEOTIDE SEQUENCE [LARGE SCALE GENOMIC DNA]</scope>
    <source>
        <strain evidence="10">CGMCC 4.7371</strain>
    </source>
</reference>
<evidence type="ECO:0000259" key="8">
    <source>
        <dbReference type="PROSITE" id="PS51733"/>
    </source>
</evidence>
<proteinExistence type="inferred from homology"/>
<sequence>MRAPIDNPLEFTIAGIGPRAVDYLEAWELQRQVHESVVAGGTPTVLLLEHPPTYTAGKRTDPHERPADPGGAPVIDVDRGGKITFHGPGQLVGYPIVRLPDHVLVVDYVRRVEEALIRACGELGVTTARVPGRSGVWLKADPATGRPERKVAAIGIRVARGVTMHGFSLNCDVDMDWYDRFMPCGIADAGVTSLSLELGRDVTVAEVVPVVEKHLATYLAWEPYVPTPDYEARPEPPRISLVRPGV</sequence>
<dbReference type="HAMAP" id="MF_00013">
    <property type="entry name" value="LipB"/>
    <property type="match status" value="1"/>
</dbReference>
<feature type="binding site" evidence="5">
    <location>
        <begin position="166"/>
        <end position="168"/>
    </location>
    <ligand>
        <name>substrate</name>
    </ligand>
</feature>
<feature type="site" description="Lowers pKa of active site Cys" evidence="5">
    <location>
        <position position="150"/>
    </location>
</feature>
<dbReference type="InterPro" id="IPR045864">
    <property type="entry name" value="aa-tRNA-synth_II/BPL/LPL"/>
</dbReference>
<feature type="domain" description="BPL/LPL catalytic" evidence="8">
    <location>
        <begin position="39"/>
        <end position="223"/>
    </location>
</feature>
<feature type="compositionally biased region" description="Basic and acidic residues" evidence="7">
    <location>
        <begin position="58"/>
        <end position="67"/>
    </location>
</feature>
<evidence type="ECO:0000256" key="5">
    <source>
        <dbReference type="HAMAP-Rule" id="MF_00013"/>
    </source>
</evidence>
<dbReference type="PANTHER" id="PTHR10993:SF7">
    <property type="entry name" value="LIPOYLTRANSFERASE 2, MITOCHONDRIAL-RELATED"/>
    <property type="match status" value="1"/>
</dbReference>
<evidence type="ECO:0000313" key="9">
    <source>
        <dbReference type="EMBL" id="GGO92949.1"/>
    </source>
</evidence>
<dbReference type="EC" id="2.3.1.181" evidence="5 6"/>
<dbReference type="InterPro" id="IPR020605">
    <property type="entry name" value="Octanoyltransferase_CS"/>
</dbReference>
<comment type="function">
    <text evidence="4 5 6">Catalyzes the transfer of endogenously produced octanoic acid from octanoyl-acyl-carrier-protein onto the lipoyl domains of lipoate-dependent enzymes. Lipoyl-ACP can also act as a substrate although octanoyl-ACP is likely to be the physiological substrate.</text>
</comment>
<dbReference type="PROSITE" id="PS01313">
    <property type="entry name" value="LIPB"/>
    <property type="match status" value="1"/>
</dbReference>
<comment type="pathway">
    <text evidence="1 5 6">Protein modification; protein lipoylation via endogenous pathway; protein N(6)-(lipoyl)lysine from octanoyl-[acyl-carrier-protein]: step 1/2.</text>
</comment>